<comment type="cofactor">
    <cofactor evidence="1 8">
        <name>FAD</name>
        <dbReference type="ChEBI" id="CHEBI:57692"/>
    </cofactor>
</comment>
<evidence type="ECO:0000256" key="2">
    <source>
        <dbReference type="ARBA" id="ARBA00005109"/>
    </source>
</evidence>
<dbReference type="InterPro" id="IPR006091">
    <property type="entry name" value="Acyl-CoA_Oxase/DH_mid-dom"/>
</dbReference>
<dbReference type="GO" id="GO:0003995">
    <property type="term" value="F:acyl-CoA dehydrogenase activity"/>
    <property type="evidence" value="ECO:0007669"/>
    <property type="project" value="InterPro"/>
</dbReference>
<dbReference type="AlphaFoldDB" id="A0A0M7AD34"/>
<evidence type="ECO:0000256" key="8">
    <source>
        <dbReference type="RuleBase" id="RU362125"/>
    </source>
</evidence>
<dbReference type="STRING" id="388408.LAX5112_03068"/>
<keyword evidence="5 8" id="KW-0285">Flavoprotein</keyword>
<dbReference type="InterPro" id="IPR009100">
    <property type="entry name" value="AcylCoA_DH/oxidase_NM_dom_sf"/>
</dbReference>
<dbReference type="Gene3D" id="1.20.140.10">
    <property type="entry name" value="Butyryl-CoA Dehydrogenase, subunit A, domain 3"/>
    <property type="match status" value="1"/>
</dbReference>
<evidence type="ECO:0000256" key="7">
    <source>
        <dbReference type="ARBA" id="ARBA00023002"/>
    </source>
</evidence>
<keyword evidence="6 8" id="KW-0274">FAD</keyword>
<evidence type="ECO:0000256" key="3">
    <source>
        <dbReference type="ARBA" id="ARBA00009347"/>
    </source>
</evidence>
<dbReference type="Pfam" id="PF02771">
    <property type="entry name" value="Acyl-CoA_dh_N"/>
    <property type="match status" value="1"/>
</dbReference>
<dbReference type="EMBL" id="CXWD01000011">
    <property type="protein sequence ID" value="CTQ72130.1"/>
    <property type="molecule type" value="Genomic_DNA"/>
</dbReference>
<comment type="similarity">
    <text evidence="3 8">Belongs to the acyl-CoA dehydrogenase family.</text>
</comment>
<dbReference type="Proteomes" id="UP000053235">
    <property type="component" value="Unassembled WGS sequence"/>
</dbReference>
<keyword evidence="13" id="KW-1185">Reference proteome</keyword>
<dbReference type="FunFam" id="1.20.140.10:FF:000001">
    <property type="entry name" value="Acyl-CoA dehydrogenase"/>
    <property type="match status" value="1"/>
</dbReference>
<dbReference type="Gene3D" id="1.10.540.10">
    <property type="entry name" value="Acyl-CoA dehydrogenase/oxidase, N-terminal domain"/>
    <property type="match status" value="1"/>
</dbReference>
<evidence type="ECO:0000256" key="4">
    <source>
        <dbReference type="ARBA" id="ARBA00022456"/>
    </source>
</evidence>
<evidence type="ECO:0000259" key="10">
    <source>
        <dbReference type="Pfam" id="PF02770"/>
    </source>
</evidence>
<reference evidence="13" key="1">
    <citation type="submission" date="2015-07" db="EMBL/GenBank/DDBJ databases">
        <authorList>
            <person name="Rodrigo-Torres Lidia"/>
            <person name="Arahal R.David."/>
        </authorList>
    </citation>
    <scope>NUCLEOTIDE SEQUENCE [LARGE SCALE GENOMIC DNA]</scope>
    <source>
        <strain evidence="13">CECT 5112</strain>
    </source>
</reference>
<dbReference type="Pfam" id="PF00441">
    <property type="entry name" value="Acyl-CoA_dh_1"/>
    <property type="match status" value="1"/>
</dbReference>
<keyword evidence="4" id="KW-0101">Branched-chain amino acid catabolism</keyword>
<comment type="pathway">
    <text evidence="2">Amino-acid degradation; L-valine degradation.</text>
</comment>
<dbReference type="InterPro" id="IPR036250">
    <property type="entry name" value="AcylCo_DH-like_C"/>
</dbReference>
<feature type="domain" description="Acyl-CoA oxidase/dehydrogenase middle" evidence="10">
    <location>
        <begin position="126"/>
        <end position="222"/>
    </location>
</feature>
<evidence type="ECO:0000259" key="9">
    <source>
        <dbReference type="Pfam" id="PF00441"/>
    </source>
</evidence>
<name>A0A0M7AD34_9HYPH</name>
<dbReference type="InterPro" id="IPR006089">
    <property type="entry name" value="Acyl-CoA_DH_CS"/>
</dbReference>
<accession>A0A0M7AD34</accession>
<dbReference type="PROSITE" id="PS00073">
    <property type="entry name" value="ACYL_COA_DH_2"/>
    <property type="match status" value="1"/>
</dbReference>
<dbReference type="PANTHER" id="PTHR43884">
    <property type="entry name" value="ACYL-COA DEHYDROGENASE"/>
    <property type="match status" value="1"/>
</dbReference>
<dbReference type="EC" id="1.3.99.-" evidence="12"/>
<dbReference type="InterPro" id="IPR013786">
    <property type="entry name" value="AcylCoA_DH/ox_N"/>
</dbReference>
<dbReference type="Pfam" id="PF02770">
    <property type="entry name" value="Acyl-CoA_dh_M"/>
    <property type="match status" value="1"/>
</dbReference>
<dbReference type="SUPFAM" id="SSF47203">
    <property type="entry name" value="Acyl-CoA dehydrogenase C-terminal domain-like"/>
    <property type="match status" value="1"/>
</dbReference>
<gene>
    <name evidence="12" type="primary">mmgC_4</name>
    <name evidence="12" type="ORF">LAX5112_03068</name>
</gene>
<evidence type="ECO:0000259" key="11">
    <source>
        <dbReference type="Pfam" id="PF02771"/>
    </source>
</evidence>
<feature type="domain" description="Acyl-CoA dehydrogenase/oxidase N-terminal" evidence="11">
    <location>
        <begin position="13"/>
        <end position="122"/>
    </location>
</feature>
<dbReference type="InterPro" id="IPR037069">
    <property type="entry name" value="AcylCoA_DH/ox_N_sf"/>
</dbReference>
<keyword evidence="7 8" id="KW-0560">Oxidoreductase</keyword>
<dbReference type="SUPFAM" id="SSF56645">
    <property type="entry name" value="Acyl-CoA dehydrogenase NM domain-like"/>
    <property type="match status" value="1"/>
</dbReference>
<dbReference type="FunFam" id="2.40.110.10:FF:000001">
    <property type="entry name" value="Acyl-CoA dehydrogenase, mitochondrial"/>
    <property type="match status" value="1"/>
</dbReference>
<evidence type="ECO:0000313" key="12">
    <source>
        <dbReference type="EMBL" id="CTQ72130.1"/>
    </source>
</evidence>
<protein>
    <submittedName>
        <fullName evidence="12">Acyl-CoA dehydrogenase</fullName>
        <ecNumber evidence="12">1.3.99.-</ecNumber>
    </submittedName>
</protein>
<dbReference type="Gene3D" id="2.40.110.10">
    <property type="entry name" value="Butyryl-CoA Dehydrogenase, subunit A, domain 2"/>
    <property type="match status" value="1"/>
</dbReference>
<dbReference type="InterPro" id="IPR009075">
    <property type="entry name" value="AcylCo_DH/oxidase_C"/>
</dbReference>
<evidence type="ECO:0000256" key="5">
    <source>
        <dbReference type="ARBA" id="ARBA00022630"/>
    </source>
</evidence>
<dbReference type="GO" id="GO:0009083">
    <property type="term" value="P:branched-chain amino acid catabolic process"/>
    <property type="evidence" value="ECO:0007669"/>
    <property type="project" value="UniProtKB-KW"/>
</dbReference>
<feature type="domain" description="Acyl-CoA dehydrogenase/oxidase C-terminal" evidence="9">
    <location>
        <begin position="235"/>
        <end position="383"/>
    </location>
</feature>
<dbReference type="InterPro" id="IPR046373">
    <property type="entry name" value="Acyl-CoA_Oxase/DH_mid-dom_sf"/>
</dbReference>
<dbReference type="GO" id="GO:0050660">
    <property type="term" value="F:flavin adenine dinucleotide binding"/>
    <property type="evidence" value="ECO:0007669"/>
    <property type="project" value="InterPro"/>
</dbReference>
<proteinExistence type="inferred from homology"/>
<evidence type="ECO:0000256" key="1">
    <source>
        <dbReference type="ARBA" id="ARBA00001974"/>
    </source>
</evidence>
<sequence length="385" mass="42491">MSVFAATASWPQEEHRMFYDSASRLLDDEMVPNIEKWNDQGVVDRAFWTKTGEAGILGAALPEEFGGAGAPISFDAVTAYLQGRKGESSWGFSIQSIVNHYVAAYGTDSQKERWLPKLASGEYVGAIAMTEPGTGSDLKSVKTTAELVGNEYVLNGSKIFITNGQTADLIIVVAKTDKTMGTKGVSLLVLETEGADGFTRGRNLKKLGCKANDTSELFFEDVRVPPENLLGGEEGQGFYQLMKQLPWERLIIACLALGVIDFAIDETVRYVQDRKAFGQRVMDFQNTRFKLAECKTKAEVLRSFVNDCIARMDEGTLDAATASMAKYWGTQVQNEIANECLQLHGGYGYMMEYPIARIYADSRVQMIYGGSNEIMKELIARSIDI</sequence>
<dbReference type="PANTHER" id="PTHR43884:SF12">
    <property type="entry name" value="ISOVALERYL-COA DEHYDROGENASE, MITOCHONDRIAL-RELATED"/>
    <property type="match status" value="1"/>
</dbReference>
<evidence type="ECO:0000313" key="13">
    <source>
        <dbReference type="Proteomes" id="UP000053235"/>
    </source>
</evidence>
<evidence type="ECO:0000256" key="6">
    <source>
        <dbReference type="ARBA" id="ARBA00022827"/>
    </source>
</evidence>
<organism evidence="12 13">
    <name type="scientific">Roseibium alexandrii</name>
    <dbReference type="NCBI Taxonomy" id="388408"/>
    <lineage>
        <taxon>Bacteria</taxon>
        <taxon>Pseudomonadati</taxon>
        <taxon>Pseudomonadota</taxon>
        <taxon>Alphaproteobacteria</taxon>
        <taxon>Hyphomicrobiales</taxon>
        <taxon>Stappiaceae</taxon>
        <taxon>Roseibium</taxon>
    </lineage>
</organism>